<dbReference type="Proteomes" id="UP000766486">
    <property type="component" value="Unassembled WGS sequence"/>
</dbReference>
<keyword evidence="5" id="KW-0128">Catecholamine metabolism</keyword>
<comment type="similarity">
    <text evidence="6">Belongs to the class I-like SAM-binding methyltransferase superfamily. Cation-dependent O-methyltransferase family.</text>
</comment>
<dbReference type="InterPro" id="IPR002935">
    <property type="entry name" value="SAM_O-MeTrfase"/>
</dbReference>
<reference evidence="7 8" key="1">
    <citation type="submission" date="2019-06" db="EMBL/GenBank/DDBJ databases">
        <authorList>
            <person name="Broberg M."/>
        </authorList>
    </citation>
    <scope>NUCLEOTIDE SEQUENCE [LARGE SCALE GENOMIC DNA]</scope>
</reference>
<evidence type="ECO:0000256" key="1">
    <source>
        <dbReference type="ARBA" id="ARBA00012880"/>
    </source>
</evidence>
<dbReference type="EMBL" id="CABFNS010000937">
    <property type="protein sequence ID" value="VUC37213.1"/>
    <property type="molecule type" value="Genomic_DNA"/>
</dbReference>
<dbReference type="SUPFAM" id="SSF53335">
    <property type="entry name" value="S-adenosyl-L-methionine-dependent methyltransferases"/>
    <property type="match status" value="1"/>
</dbReference>
<keyword evidence="8" id="KW-1185">Reference proteome</keyword>
<evidence type="ECO:0000256" key="6">
    <source>
        <dbReference type="ARBA" id="ARBA00023453"/>
    </source>
</evidence>
<organism evidence="7 8">
    <name type="scientific">Bionectria ochroleuca</name>
    <name type="common">Gliocladium roseum</name>
    <dbReference type="NCBI Taxonomy" id="29856"/>
    <lineage>
        <taxon>Eukaryota</taxon>
        <taxon>Fungi</taxon>
        <taxon>Dikarya</taxon>
        <taxon>Ascomycota</taxon>
        <taxon>Pezizomycotina</taxon>
        <taxon>Sordariomycetes</taxon>
        <taxon>Hypocreomycetidae</taxon>
        <taxon>Hypocreales</taxon>
        <taxon>Bionectriaceae</taxon>
        <taxon>Clonostachys</taxon>
    </lineage>
</organism>
<dbReference type="Pfam" id="PF01596">
    <property type="entry name" value="Methyltransf_3"/>
    <property type="match status" value="1"/>
</dbReference>
<evidence type="ECO:0000256" key="3">
    <source>
        <dbReference type="ARBA" id="ARBA00022679"/>
    </source>
</evidence>
<comment type="caution">
    <text evidence="7">The sequence shown here is derived from an EMBL/GenBank/DDBJ whole genome shotgun (WGS) entry which is preliminary data.</text>
</comment>
<dbReference type="PANTHER" id="PTHR43836">
    <property type="entry name" value="CATECHOL O-METHYLTRANSFERASE 1-RELATED"/>
    <property type="match status" value="1"/>
</dbReference>
<dbReference type="PROSITE" id="PS51682">
    <property type="entry name" value="SAM_OMT_I"/>
    <property type="match status" value="1"/>
</dbReference>
<proteinExistence type="inferred from homology"/>
<evidence type="ECO:0000256" key="4">
    <source>
        <dbReference type="ARBA" id="ARBA00022691"/>
    </source>
</evidence>
<evidence type="ECO:0000313" key="8">
    <source>
        <dbReference type="Proteomes" id="UP000766486"/>
    </source>
</evidence>
<dbReference type="InterPro" id="IPR029063">
    <property type="entry name" value="SAM-dependent_MTases_sf"/>
</dbReference>
<sequence length="257" mass="28061">MSLQPKPYKPERDVFCGDGREPQLLAFVKSHPKFPSMQNNPSEVLAAIDEFGHQNEFLMNVGQSKGEIVSQAIANIRPKTMVELGGYVGYSAIMFGDALRKAGGEKYISLELNPEFASVASSLLSIAGLGSFVEIITGPCATSLRKLRDVDPAFSIDILFLDHQKSAYVEDLALCEELSLIRPGSTVIADNVISPGAPNYLSYIRGTRAERLELLKSLGIKTDSWSSAKHQLNFQSKLYNGFEPTGEPDGVEISLCE</sequence>
<evidence type="ECO:0000256" key="2">
    <source>
        <dbReference type="ARBA" id="ARBA00022603"/>
    </source>
</evidence>
<dbReference type="EC" id="2.1.1.6" evidence="1"/>
<evidence type="ECO:0000256" key="5">
    <source>
        <dbReference type="ARBA" id="ARBA00022939"/>
    </source>
</evidence>
<gene>
    <name evidence="7" type="ORF">CLO192961_LOCUS466283</name>
</gene>
<accession>A0ABY6V250</accession>
<evidence type="ECO:0000313" key="7">
    <source>
        <dbReference type="EMBL" id="VUC37213.1"/>
    </source>
</evidence>
<keyword evidence="3" id="KW-0808">Transferase</keyword>
<name>A0ABY6V250_BIOOC</name>
<keyword evidence="4" id="KW-0949">S-adenosyl-L-methionine</keyword>
<keyword evidence="2" id="KW-0489">Methyltransferase</keyword>
<dbReference type="PANTHER" id="PTHR43836:SF6">
    <property type="entry name" value="PUTATIVE (AFU_ORTHOLOGUE AFUA_2G00150)-RELATED"/>
    <property type="match status" value="1"/>
</dbReference>
<dbReference type="Gene3D" id="3.40.50.150">
    <property type="entry name" value="Vaccinia Virus protein VP39"/>
    <property type="match status" value="1"/>
</dbReference>
<protein>
    <recommendedName>
        <fullName evidence="1">catechol O-methyltransferase</fullName>
        <ecNumber evidence="1">2.1.1.6</ecNumber>
    </recommendedName>
</protein>